<evidence type="ECO:0008006" key="3">
    <source>
        <dbReference type="Google" id="ProtNLM"/>
    </source>
</evidence>
<proteinExistence type="predicted"/>
<reference evidence="2" key="1">
    <citation type="journal article" date="2019" name="Sci. Rep.">
        <title>Draft genome of Tanacetum cinerariifolium, the natural source of mosquito coil.</title>
        <authorList>
            <person name="Yamashiro T."/>
            <person name="Shiraishi A."/>
            <person name="Satake H."/>
            <person name="Nakayama K."/>
        </authorList>
    </citation>
    <scope>NUCLEOTIDE SEQUENCE</scope>
</reference>
<evidence type="ECO:0000256" key="1">
    <source>
        <dbReference type="SAM" id="MobiDB-lite"/>
    </source>
</evidence>
<name>A0A699QRG6_TANCI</name>
<sequence length="108" mass="12181">SGSLPINTIANPKGEIKAITTRSGLVINGHTVPTPPQSIKSEVDERVEETFTDPDLAEYTIKVPPPPVQKYKPMSQREFVVHQRDPLHPNIPYPSRMLKQKQQEKDEV</sequence>
<comment type="caution">
    <text evidence="2">The sequence shown here is derived from an EMBL/GenBank/DDBJ whole genome shotgun (WGS) entry which is preliminary data.</text>
</comment>
<gene>
    <name evidence="2" type="ORF">Tci_843725</name>
</gene>
<feature type="non-terminal residue" evidence="2">
    <location>
        <position position="1"/>
    </location>
</feature>
<evidence type="ECO:0000313" key="2">
    <source>
        <dbReference type="EMBL" id="GFC71755.1"/>
    </source>
</evidence>
<dbReference type="EMBL" id="BKCJ011034719">
    <property type="protein sequence ID" value="GFC71755.1"/>
    <property type="molecule type" value="Genomic_DNA"/>
</dbReference>
<feature type="region of interest" description="Disordered" evidence="1">
    <location>
        <begin position="85"/>
        <end position="108"/>
    </location>
</feature>
<protein>
    <recommendedName>
        <fullName evidence="3">Reverse transcriptase domain-containing protein</fullName>
    </recommendedName>
</protein>
<accession>A0A699QRG6</accession>
<organism evidence="2">
    <name type="scientific">Tanacetum cinerariifolium</name>
    <name type="common">Dalmatian daisy</name>
    <name type="synonym">Chrysanthemum cinerariifolium</name>
    <dbReference type="NCBI Taxonomy" id="118510"/>
    <lineage>
        <taxon>Eukaryota</taxon>
        <taxon>Viridiplantae</taxon>
        <taxon>Streptophyta</taxon>
        <taxon>Embryophyta</taxon>
        <taxon>Tracheophyta</taxon>
        <taxon>Spermatophyta</taxon>
        <taxon>Magnoliopsida</taxon>
        <taxon>eudicotyledons</taxon>
        <taxon>Gunneridae</taxon>
        <taxon>Pentapetalae</taxon>
        <taxon>asterids</taxon>
        <taxon>campanulids</taxon>
        <taxon>Asterales</taxon>
        <taxon>Asteraceae</taxon>
        <taxon>Asteroideae</taxon>
        <taxon>Anthemideae</taxon>
        <taxon>Anthemidinae</taxon>
        <taxon>Tanacetum</taxon>
    </lineage>
</organism>
<dbReference type="AlphaFoldDB" id="A0A699QRG6"/>